<proteinExistence type="inferred from homology"/>
<dbReference type="InterPro" id="IPR000847">
    <property type="entry name" value="LysR_HTH_N"/>
</dbReference>
<keyword evidence="7" id="KW-1185">Reference proteome</keyword>
<dbReference type="InterPro" id="IPR036388">
    <property type="entry name" value="WH-like_DNA-bd_sf"/>
</dbReference>
<dbReference type="SUPFAM" id="SSF53850">
    <property type="entry name" value="Periplasmic binding protein-like II"/>
    <property type="match status" value="1"/>
</dbReference>
<dbReference type="PANTHER" id="PTHR30419:SF8">
    <property type="entry name" value="NITROGEN ASSIMILATION TRANSCRIPTIONAL ACTIVATOR-RELATED"/>
    <property type="match status" value="1"/>
</dbReference>
<organism evidence="6 7">
    <name type="scientific">Pigmentiphaga kullae</name>
    <dbReference type="NCBI Taxonomy" id="151784"/>
    <lineage>
        <taxon>Bacteria</taxon>
        <taxon>Pseudomonadati</taxon>
        <taxon>Pseudomonadota</taxon>
        <taxon>Betaproteobacteria</taxon>
        <taxon>Burkholderiales</taxon>
        <taxon>Alcaligenaceae</taxon>
        <taxon>Pigmentiphaga</taxon>
    </lineage>
</organism>
<dbReference type="OrthoDB" id="8675247at2"/>
<dbReference type="Proteomes" id="UP000292445">
    <property type="component" value="Unassembled WGS sequence"/>
</dbReference>
<dbReference type="EMBL" id="SGXC01000001">
    <property type="protein sequence ID" value="RZS84013.1"/>
    <property type="molecule type" value="Genomic_DNA"/>
</dbReference>
<dbReference type="PROSITE" id="PS50931">
    <property type="entry name" value="HTH_LYSR"/>
    <property type="match status" value="1"/>
</dbReference>
<dbReference type="Pfam" id="PF00126">
    <property type="entry name" value="HTH_1"/>
    <property type="match status" value="1"/>
</dbReference>
<dbReference type="Gene3D" id="1.10.10.10">
    <property type="entry name" value="Winged helix-like DNA-binding domain superfamily/Winged helix DNA-binding domain"/>
    <property type="match status" value="1"/>
</dbReference>
<name>A0A4Q7NGR3_9BURK</name>
<dbReference type="PANTHER" id="PTHR30419">
    <property type="entry name" value="HTH-TYPE TRANSCRIPTIONAL REGULATOR YBHD"/>
    <property type="match status" value="1"/>
</dbReference>
<evidence type="ECO:0000256" key="4">
    <source>
        <dbReference type="ARBA" id="ARBA00023163"/>
    </source>
</evidence>
<dbReference type="InterPro" id="IPR050950">
    <property type="entry name" value="HTH-type_LysR_regulators"/>
</dbReference>
<comment type="caution">
    <text evidence="6">The sequence shown here is derived from an EMBL/GenBank/DDBJ whole genome shotgun (WGS) entry which is preliminary data.</text>
</comment>
<evidence type="ECO:0000256" key="1">
    <source>
        <dbReference type="ARBA" id="ARBA00009437"/>
    </source>
</evidence>
<reference evidence="6 7" key="1">
    <citation type="submission" date="2019-02" db="EMBL/GenBank/DDBJ databases">
        <title>Genomic Encyclopedia of Type Strains, Phase IV (KMG-IV): sequencing the most valuable type-strain genomes for metagenomic binning, comparative biology and taxonomic classification.</title>
        <authorList>
            <person name="Goeker M."/>
        </authorList>
    </citation>
    <scope>NUCLEOTIDE SEQUENCE [LARGE SCALE GENOMIC DNA]</scope>
    <source>
        <strain evidence="6 7">K24</strain>
    </source>
</reference>
<evidence type="ECO:0000256" key="2">
    <source>
        <dbReference type="ARBA" id="ARBA00023015"/>
    </source>
</evidence>
<dbReference type="AlphaFoldDB" id="A0A4Q7NGR3"/>
<sequence>MKFDLADLRAFLAVADLGSFRAASESLHVSQSALSRRVDKLEDALGVKLFERTTRKVQLTTIGRGFVPRARNVLNELESALIGIQDVAEKLSGEVTIACVPSAVAYFLPEVIRQYHQQYPRIRIRIIDESSSEVLTAVARGDADFGLTYIGTQDAEITYQPLLNEPFVVALRRDHPLAARRTLTWAQLADHHFIRLAQGSGNRFLMDQALAHSAQQPRWFCEVQHVPALVSLVEAGVGIGVVPKLAMPKGRHAALVSKPLREPAVSRDIGLIHRRGRQLSPVAQLLYDMLMKTRRTV</sequence>
<dbReference type="InterPro" id="IPR036390">
    <property type="entry name" value="WH_DNA-bd_sf"/>
</dbReference>
<dbReference type="SUPFAM" id="SSF46785">
    <property type="entry name" value="Winged helix' DNA-binding domain"/>
    <property type="match status" value="1"/>
</dbReference>
<dbReference type="PRINTS" id="PR00039">
    <property type="entry name" value="HTHLYSR"/>
</dbReference>
<evidence type="ECO:0000313" key="6">
    <source>
        <dbReference type="EMBL" id="RZS84013.1"/>
    </source>
</evidence>
<feature type="domain" description="HTH lysR-type" evidence="5">
    <location>
        <begin position="3"/>
        <end position="60"/>
    </location>
</feature>
<evidence type="ECO:0000256" key="3">
    <source>
        <dbReference type="ARBA" id="ARBA00023125"/>
    </source>
</evidence>
<comment type="similarity">
    <text evidence="1">Belongs to the LysR transcriptional regulatory family.</text>
</comment>
<dbReference type="RefSeq" id="WP_130355414.1">
    <property type="nucleotide sequence ID" value="NZ_SGXC01000001.1"/>
</dbReference>
<dbReference type="Gene3D" id="3.40.190.10">
    <property type="entry name" value="Periplasmic binding protein-like II"/>
    <property type="match status" value="2"/>
</dbReference>
<keyword evidence="4" id="KW-0804">Transcription</keyword>
<dbReference type="GO" id="GO:0005829">
    <property type="term" value="C:cytosol"/>
    <property type="evidence" value="ECO:0007669"/>
    <property type="project" value="TreeGrafter"/>
</dbReference>
<keyword evidence="3 6" id="KW-0238">DNA-binding</keyword>
<protein>
    <submittedName>
        <fullName evidence="6">DNA-binding transcriptional LysR family regulator</fullName>
    </submittedName>
</protein>
<dbReference type="FunFam" id="1.10.10.10:FF:000001">
    <property type="entry name" value="LysR family transcriptional regulator"/>
    <property type="match status" value="1"/>
</dbReference>
<dbReference type="CDD" id="cd08440">
    <property type="entry name" value="PBP2_LTTR_like_4"/>
    <property type="match status" value="1"/>
</dbReference>
<keyword evidence="2" id="KW-0805">Transcription regulation</keyword>
<accession>A0A4Q7NGR3</accession>
<evidence type="ECO:0000313" key="7">
    <source>
        <dbReference type="Proteomes" id="UP000292445"/>
    </source>
</evidence>
<dbReference type="Pfam" id="PF03466">
    <property type="entry name" value="LysR_substrate"/>
    <property type="match status" value="1"/>
</dbReference>
<evidence type="ECO:0000259" key="5">
    <source>
        <dbReference type="PROSITE" id="PS50931"/>
    </source>
</evidence>
<dbReference type="InterPro" id="IPR005119">
    <property type="entry name" value="LysR_subst-bd"/>
</dbReference>
<dbReference type="GO" id="GO:0003700">
    <property type="term" value="F:DNA-binding transcription factor activity"/>
    <property type="evidence" value="ECO:0007669"/>
    <property type="project" value="InterPro"/>
</dbReference>
<dbReference type="GO" id="GO:0003677">
    <property type="term" value="F:DNA binding"/>
    <property type="evidence" value="ECO:0007669"/>
    <property type="project" value="UniProtKB-KW"/>
</dbReference>
<gene>
    <name evidence="6" type="ORF">EV675_0015</name>
</gene>